<dbReference type="PANTHER" id="PTHR16201:SF34">
    <property type="entry name" value="LYSOSOMAL AMINO ACID TRANSPORTER 1"/>
    <property type="match status" value="1"/>
</dbReference>
<dbReference type="EMBL" id="LT598490">
    <property type="protein sequence ID" value="SCW02269.1"/>
    <property type="molecule type" value="Genomic_DNA"/>
</dbReference>
<accession>A0A1G4MED6</accession>
<name>A0A1G4MED6_LACFM</name>
<feature type="transmembrane region" description="Helical" evidence="7">
    <location>
        <begin position="46"/>
        <end position="64"/>
    </location>
</feature>
<dbReference type="GO" id="GO:0000329">
    <property type="term" value="C:fungal-type vacuole membrane"/>
    <property type="evidence" value="ECO:0007669"/>
    <property type="project" value="TreeGrafter"/>
</dbReference>
<keyword evidence="4 7" id="KW-0472">Membrane</keyword>
<evidence type="ECO:0000256" key="6">
    <source>
        <dbReference type="ARBA" id="ARBA00050768"/>
    </source>
</evidence>
<dbReference type="FunFam" id="1.20.1280.290:FF:000034">
    <property type="entry name" value="PQ loop repeat family protein"/>
    <property type="match status" value="1"/>
</dbReference>
<sequence>MSCSHTILPHVSTVAGTVSFLSSFIAQIPQLLETYADKTVEGLSPIFLLAWLLGDITSVIGAVLTHQLAFQVILALYFLVNDLFICGQYYYYGILHQNKLATRGHEAMPVEERIATVRSRGSGAVLDARLKRKSWLASLFIFGNGAHGFPLILSAASLTVSPVPPDNSMTIGRILSWAGAMCYVGARIPQLIKNYHRKSTDGLSPFLFLNTLLANTTYTLSIFTSCAYLGSEDKWAFAMNEMPFIVGSAGTIVFDIIYFYQHYVLYAEDMLLRELEARGEEREPLIAAA</sequence>
<dbReference type="AlphaFoldDB" id="A0A1G4MED6"/>
<feature type="transmembrane region" description="Helical" evidence="7">
    <location>
        <begin position="168"/>
        <end position="186"/>
    </location>
</feature>
<dbReference type="InterPro" id="IPR051415">
    <property type="entry name" value="LAAT-1"/>
</dbReference>
<organism evidence="8 9">
    <name type="scientific">Lachancea fermentati</name>
    <name type="common">Zygosaccharomyces fermentati</name>
    <dbReference type="NCBI Taxonomy" id="4955"/>
    <lineage>
        <taxon>Eukaryota</taxon>
        <taxon>Fungi</taxon>
        <taxon>Dikarya</taxon>
        <taxon>Ascomycota</taxon>
        <taxon>Saccharomycotina</taxon>
        <taxon>Saccharomycetes</taxon>
        <taxon>Saccharomycetales</taxon>
        <taxon>Saccharomycetaceae</taxon>
        <taxon>Lachancea</taxon>
    </lineage>
</organism>
<evidence type="ECO:0000256" key="3">
    <source>
        <dbReference type="ARBA" id="ARBA00022989"/>
    </source>
</evidence>
<feature type="transmembrane region" description="Helical" evidence="7">
    <location>
        <begin position="6"/>
        <end position="26"/>
    </location>
</feature>
<evidence type="ECO:0000313" key="9">
    <source>
        <dbReference type="Proteomes" id="UP000190831"/>
    </source>
</evidence>
<dbReference type="Proteomes" id="UP000190831">
    <property type="component" value="Chromosome F"/>
</dbReference>
<feature type="transmembrane region" description="Helical" evidence="7">
    <location>
        <begin position="70"/>
        <end position="92"/>
    </location>
</feature>
<comment type="similarity">
    <text evidence="5">Belongs to the laat-1 family.</text>
</comment>
<evidence type="ECO:0000256" key="4">
    <source>
        <dbReference type="ARBA" id="ARBA00023136"/>
    </source>
</evidence>
<evidence type="ECO:0000256" key="2">
    <source>
        <dbReference type="ARBA" id="ARBA00022692"/>
    </source>
</evidence>
<dbReference type="GO" id="GO:0015174">
    <property type="term" value="F:basic amino acid transmembrane transporter activity"/>
    <property type="evidence" value="ECO:0007669"/>
    <property type="project" value="TreeGrafter"/>
</dbReference>
<feature type="transmembrane region" description="Helical" evidence="7">
    <location>
        <begin position="207"/>
        <end position="230"/>
    </location>
</feature>
<evidence type="ECO:0000256" key="5">
    <source>
        <dbReference type="ARBA" id="ARBA00038039"/>
    </source>
</evidence>
<comment type="catalytic activity">
    <reaction evidence="6">
        <text>L-histidine(out) + L-arginine(in) = L-histidine(in) + L-arginine(out)</text>
        <dbReference type="Rhea" id="RHEA:71063"/>
        <dbReference type="ChEBI" id="CHEBI:32682"/>
        <dbReference type="ChEBI" id="CHEBI:57595"/>
    </reaction>
</comment>
<dbReference type="OrthoDB" id="8048523at2759"/>
<evidence type="ECO:0000313" key="8">
    <source>
        <dbReference type="EMBL" id="SCW02269.1"/>
    </source>
</evidence>
<proteinExistence type="inferred from homology"/>
<dbReference type="GO" id="GO:0034488">
    <property type="term" value="P:basic amino acid transmembrane export from vacuole"/>
    <property type="evidence" value="ECO:0007669"/>
    <property type="project" value="TreeGrafter"/>
</dbReference>
<dbReference type="Pfam" id="PF04193">
    <property type="entry name" value="PQ-loop"/>
    <property type="match status" value="2"/>
</dbReference>
<evidence type="ECO:0000256" key="1">
    <source>
        <dbReference type="ARBA" id="ARBA00004141"/>
    </source>
</evidence>
<dbReference type="SMART" id="SM00679">
    <property type="entry name" value="CTNS"/>
    <property type="match status" value="2"/>
</dbReference>
<dbReference type="Gene3D" id="1.20.1280.290">
    <property type="match status" value="2"/>
</dbReference>
<reference evidence="9" key="1">
    <citation type="submission" date="2016-03" db="EMBL/GenBank/DDBJ databases">
        <authorList>
            <person name="Devillers H."/>
        </authorList>
    </citation>
    <scope>NUCLEOTIDE SEQUENCE [LARGE SCALE GENOMIC DNA]</scope>
</reference>
<keyword evidence="3 7" id="KW-1133">Transmembrane helix</keyword>
<dbReference type="PANTHER" id="PTHR16201">
    <property type="entry name" value="SEVEN TRANSMEMBRANE PROTEIN 1-RELATED"/>
    <property type="match status" value="1"/>
</dbReference>
<gene>
    <name evidence="8" type="ORF">LAFE_0F02718G</name>
</gene>
<feature type="transmembrane region" description="Helical" evidence="7">
    <location>
        <begin position="242"/>
        <end position="260"/>
    </location>
</feature>
<keyword evidence="9" id="KW-1185">Reference proteome</keyword>
<dbReference type="OMA" id="FYQHYVL"/>
<protein>
    <submittedName>
        <fullName evidence="8">LAFE_0F02718g1_1</fullName>
    </submittedName>
</protein>
<comment type="subcellular location">
    <subcellularLocation>
        <location evidence="1">Membrane</location>
        <topology evidence="1">Multi-pass membrane protein</topology>
    </subcellularLocation>
</comment>
<feature type="transmembrane region" description="Helical" evidence="7">
    <location>
        <begin position="135"/>
        <end position="156"/>
    </location>
</feature>
<dbReference type="FunFam" id="1.20.1280.290:FF:000009">
    <property type="entry name" value="PQ loop repeat family protein"/>
    <property type="match status" value="1"/>
</dbReference>
<keyword evidence="2 7" id="KW-0812">Transmembrane</keyword>
<evidence type="ECO:0000256" key="7">
    <source>
        <dbReference type="SAM" id="Phobius"/>
    </source>
</evidence>
<dbReference type="InterPro" id="IPR006603">
    <property type="entry name" value="PQ-loop_rpt"/>
</dbReference>